<accession>A0A9D9GVR4</accession>
<protein>
    <recommendedName>
        <fullName evidence="4">Outer membrane protein beta-barrel domain-containing protein</fullName>
    </recommendedName>
</protein>
<evidence type="ECO:0000256" key="1">
    <source>
        <dbReference type="SAM" id="SignalP"/>
    </source>
</evidence>
<evidence type="ECO:0000313" key="2">
    <source>
        <dbReference type="EMBL" id="MBO8428975.1"/>
    </source>
</evidence>
<reference evidence="2" key="1">
    <citation type="submission" date="2020-10" db="EMBL/GenBank/DDBJ databases">
        <authorList>
            <person name="Gilroy R."/>
        </authorList>
    </citation>
    <scope>NUCLEOTIDE SEQUENCE</scope>
    <source>
        <strain evidence="2">15467</strain>
    </source>
</reference>
<name>A0A9D9GVR4_9BACT</name>
<gene>
    <name evidence="2" type="ORF">IAC68_03460</name>
</gene>
<comment type="caution">
    <text evidence="2">The sequence shown here is derived from an EMBL/GenBank/DDBJ whole genome shotgun (WGS) entry which is preliminary data.</text>
</comment>
<dbReference type="EMBL" id="JADINB010000078">
    <property type="protein sequence ID" value="MBO8428975.1"/>
    <property type="molecule type" value="Genomic_DNA"/>
</dbReference>
<feature type="chain" id="PRO_5038389011" description="Outer membrane protein beta-barrel domain-containing protein" evidence="1">
    <location>
        <begin position="21"/>
        <end position="153"/>
    </location>
</feature>
<keyword evidence="1" id="KW-0732">Signal</keyword>
<evidence type="ECO:0008006" key="4">
    <source>
        <dbReference type="Google" id="ProtNLM"/>
    </source>
</evidence>
<dbReference type="InterPro" id="IPR011250">
    <property type="entry name" value="OMP/PagP_B-barrel"/>
</dbReference>
<dbReference type="SUPFAM" id="SSF56925">
    <property type="entry name" value="OMPA-like"/>
    <property type="match status" value="1"/>
</dbReference>
<dbReference type="Proteomes" id="UP000823635">
    <property type="component" value="Unassembled WGS sequence"/>
</dbReference>
<proteinExistence type="predicted"/>
<feature type="signal peptide" evidence="1">
    <location>
        <begin position="1"/>
        <end position="20"/>
    </location>
</feature>
<sequence>MKKRLLFIALFCTMAIGASAQNGYKNAIGVRGLLNIDVSYQRYITAQTRIEGTIGFDYYGFSMAAMHQWTFELPINTEGIWQWYAGAGGGIGSWDRDKYDKGFSLGALVQVGVEYTFSNIPLLLSLDYRPGFYFLPEGRFDFRGIAVGVRYCF</sequence>
<reference evidence="2" key="2">
    <citation type="journal article" date="2021" name="PeerJ">
        <title>Extensive microbial diversity within the chicken gut microbiome revealed by metagenomics and culture.</title>
        <authorList>
            <person name="Gilroy R."/>
            <person name="Ravi A."/>
            <person name="Getino M."/>
            <person name="Pursley I."/>
            <person name="Horton D.L."/>
            <person name="Alikhan N.F."/>
            <person name="Baker D."/>
            <person name="Gharbi K."/>
            <person name="Hall N."/>
            <person name="Watson M."/>
            <person name="Adriaenssens E.M."/>
            <person name="Foster-Nyarko E."/>
            <person name="Jarju S."/>
            <person name="Secka A."/>
            <person name="Antonio M."/>
            <person name="Oren A."/>
            <person name="Chaudhuri R.R."/>
            <person name="La Ragione R."/>
            <person name="Hildebrand F."/>
            <person name="Pallen M.J."/>
        </authorList>
    </citation>
    <scope>NUCLEOTIDE SEQUENCE</scope>
    <source>
        <strain evidence="2">15467</strain>
    </source>
</reference>
<dbReference type="AlphaFoldDB" id="A0A9D9GVR4"/>
<evidence type="ECO:0000313" key="3">
    <source>
        <dbReference type="Proteomes" id="UP000823635"/>
    </source>
</evidence>
<organism evidence="2 3">
    <name type="scientific">Candidatus Egerieousia excrementavium</name>
    <dbReference type="NCBI Taxonomy" id="2840778"/>
    <lineage>
        <taxon>Bacteria</taxon>
        <taxon>Pseudomonadati</taxon>
        <taxon>Bacteroidota</taxon>
        <taxon>Bacteroidia</taxon>
        <taxon>Bacteroidales</taxon>
        <taxon>Candidatus Egerieousia</taxon>
    </lineage>
</organism>